<evidence type="ECO:0000256" key="1">
    <source>
        <dbReference type="ARBA" id="ARBA00022729"/>
    </source>
</evidence>
<dbReference type="InterPro" id="IPR001507">
    <property type="entry name" value="ZP_dom"/>
</dbReference>
<dbReference type="SUPFAM" id="SSF57196">
    <property type="entry name" value="EGF/Laminin"/>
    <property type="match status" value="1"/>
</dbReference>
<feature type="domain" description="ZP" evidence="6">
    <location>
        <begin position="690"/>
        <end position="944"/>
    </location>
</feature>
<dbReference type="OrthoDB" id="9987373at2759"/>
<dbReference type="AlphaFoldDB" id="A0A8D3DG94"/>
<dbReference type="SUPFAM" id="SSF49265">
    <property type="entry name" value="Fibronectin type III"/>
    <property type="match status" value="1"/>
</dbReference>
<dbReference type="RefSeq" id="XP_035466904.1">
    <property type="nucleotide sequence ID" value="XM_035611011.2"/>
</dbReference>
<dbReference type="PANTHER" id="PTHR14002:SF60">
    <property type="entry name" value="ZP DOMAIN-CONTAINING PROTEIN"/>
    <property type="match status" value="1"/>
</dbReference>
<dbReference type="Gene3D" id="2.60.40.4100">
    <property type="entry name" value="Zona pellucida, ZP-C domain"/>
    <property type="match status" value="1"/>
</dbReference>
<evidence type="ECO:0000259" key="6">
    <source>
        <dbReference type="PROSITE" id="PS51034"/>
    </source>
</evidence>
<dbReference type="SMART" id="SM00060">
    <property type="entry name" value="FN3"/>
    <property type="match status" value="2"/>
</dbReference>
<dbReference type="Pfam" id="PF07645">
    <property type="entry name" value="EGF_CA"/>
    <property type="match status" value="1"/>
</dbReference>
<dbReference type="InterPro" id="IPR013783">
    <property type="entry name" value="Ig-like_fold"/>
</dbReference>
<dbReference type="InterPro" id="IPR055355">
    <property type="entry name" value="ZP-C"/>
</dbReference>
<sequence>MNPLEFTFILFILAPHVVSCGRRNDISFSICWMSKDDAPERQNGNLWLNGTTLKSIRGEGKVTSLTIYPAVENKLTLMYGGSILAWTLTITPSKRLNKIKGVPKPLEHPTNATKSFLDSLSPTEVFACENGTVFFHQDEHFFLAVGHTVRLPIKLESRSPSMLLVSWVENSLATSDSHTVTLYRSEPDYYTILGMDSTVHNHYDFTSLDSCSPYMTCVEIAGSHSVICLSAITDPDIPKDFDVTSWNSSSISLTWDCPENLKYSLFLLTTFYLNGTDHITEEVRLWLTEDSFVFTLSDLQPCSRIKFGLQTVCQSGMESRYSKMVPNDGNSVHSRIWALRQTSFGPDNYTMRWEVKNTSSISKFRVYHDGELHGTTLMTNYTIGGLLSCQQYPAMVEALCGDDVLMSAKTVTAHTGPQGVSELRYRSNDSTAQWTPSTSQQSALAFLYELSSENGTAIQSSRVTDTELRLPGLDEGKTYILDVWEECDGEWASEPSQLCFAGANSSLGFIMRAGGPAHDLELQFDFSSMGLTMVVPWSLPEDLQDEPRTKMGKIFKDKLQELLKDFDQPARVELATFELAEDPDKTEILFMSFDASKTEEDVPLPVEDQLDYIRYMNATYITVTDGVIHWNGHDMCASFKHTVCPRNSLCINTLGSFTCVCQHGHYDVSLVIEPRLASNPICNEKGLFSQCLEKLMTGGIAKSYLTSYIGGKIDVMLNDGRCTVDESEMFYYFRTSRKSSECGTGRRVNKTHIEYQNTLTVTLTKEHTISRRDLKVVWKCVYPRNYVRNALVGMDMEWLSSYSLVEFNSSLQLSLTMSLYSDVSYSNSYTDIISLELEDILFFQVALQTNNTYASDVLLQVELCWATESTDPQDTVQGVFLQDGCSVDDTFHWLSVNGLEQTSRFSLQMFTMPKGLHLYIHCLANVCGPDKDCTKICSSQPRTKRSVIQMHRKQRHAAVVSAGPLVVNKKVRAGVQPSYWIEHMTMISIVAGSVGFLGITVLSLSVMKAIMTYYEQLQLQ</sequence>
<dbReference type="Gene3D" id="2.60.40.3210">
    <property type="entry name" value="Zona pellucida, ZP-N domain"/>
    <property type="match status" value="1"/>
</dbReference>
<proteinExistence type="predicted"/>
<dbReference type="PROSITE" id="PS51034">
    <property type="entry name" value="ZP_2"/>
    <property type="match status" value="1"/>
</dbReference>
<dbReference type="PANTHER" id="PTHR14002">
    <property type="entry name" value="ENDOGLIN/TGF-BETA RECEPTOR TYPE III"/>
    <property type="match status" value="1"/>
</dbReference>
<organism evidence="7 8">
    <name type="scientific">Scophthalmus maximus</name>
    <name type="common">Turbot</name>
    <name type="synonym">Psetta maxima</name>
    <dbReference type="NCBI Taxonomy" id="52904"/>
    <lineage>
        <taxon>Eukaryota</taxon>
        <taxon>Metazoa</taxon>
        <taxon>Chordata</taxon>
        <taxon>Craniata</taxon>
        <taxon>Vertebrata</taxon>
        <taxon>Euteleostomi</taxon>
        <taxon>Actinopterygii</taxon>
        <taxon>Neopterygii</taxon>
        <taxon>Teleostei</taxon>
        <taxon>Neoteleostei</taxon>
        <taxon>Acanthomorphata</taxon>
        <taxon>Carangaria</taxon>
        <taxon>Pleuronectiformes</taxon>
        <taxon>Pleuronectoidei</taxon>
        <taxon>Scophthalmidae</taxon>
        <taxon>Scophthalmus</taxon>
    </lineage>
</organism>
<evidence type="ECO:0000313" key="7">
    <source>
        <dbReference type="Ensembl" id="ENSSMAP00000058553.1"/>
    </source>
</evidence>
<feature type="transmembrane region" description="Helical" evidence="3">
    <location>
        <begin position="986"/>
        <end position="1007"/>
    </location>
</feature>
<dbReference type="Gene3D" id="2.10.25.10">
    <property type="entry name" value="Laminin"/>
    <property type="match status" value="1"/>
</dbReference>
<dbReference type="InterPro" id="IPR049883">
    <property type="entry name" value="NOTCH1_EGF-like"/>
</dbReference>
<accession>A0A8D3DG94</accession>
<keyword evidence="1 4" id="KW-0732">Signal</keyword>
<evidence type="ECO:0000256" key="3">
    <source>
        <dbReference type="SAM" id="Phobius"/>
    </source>
</evidence>
<dbReference type="SMART" id="SM00241">
    <property type="entry name" value="ZP"/>
    <property type="match status" value="1"/>
</dbReference>
<dbReference type="Pfam" id="PF00100">
    <property type="entry name" value="Zona_pellucida"/>
    <property type="match status" value="1"/>
</dbReference>
<name>A0A8D3DG94_SCOMX</name>
<keyword evidence="2" id="KW-1015">Disulfide bond</keyword>
<dbReference type="Proteomes" id="UP000694558">
    <property type="component" value="Chromosome 2"/>
</dbReference>
<feature type="domain" description="Fibronectin type-III" evidence="5">
    <location>
        <begin position="237"/>
        <end position="334"/>
    </location>
</feature>
<evidence type="ECO:0008006" key="9">
    <source>
        <dbReference type="Google" id="ProtNLM"/>
    </source>
</evidence>
<evidence type="ECO:0000259" key="5">
    <source>
        <dbReference type="PROSITE" id="PS50853"/>
    </source>
</evidence>
<dbReference type="CDD" id="cd00054">
    <property type="entry name" value="EGF_CA"/>
    <property type="match status" value="1"/>
</dbReference>
<evidence type="ECO:0000256" key="4">
    <source>
        <dbReference type="SAM" id="SignalP"/>
    </source>
</evidence>
<dbReference type="PROSITE" id="PS50853">
    <property type="entry name" value="FN3"/>
    <property type="match status" value="1"/>
</dbReference>
<dbReference type="GeneID" id="118286514"/>
<dbReference type="InterPro" id="IPR003961">
    <property type="entry name" value="FN3_dom"/>
</dbReference>
<reference evidence="7" key="2">
    <citation type="submission" date="2025-08" db="UniProtKB">
        <authorList>
            <consortium name="Ensembl"/>
        </authorList>
    </citation>
    <scope>IDENTIFICATION</scope>
</reference>
<reference evidence="7" key="1">
    <citation type="submission" date="2023-05" db="EMBL/GenBank/DDBJ databases">
        <title>High-quality long-read genome of Scophthalmus maximus.</title>
        <authorList>
            <person name="Lien S."/>
            <person name="Martinez P."/>
        </authorList>
    </citation>
    <scope>NUCLEOTIDE SEQUENCE [LARGE SCALE GENOMIC DNA]</scope>
</reference>
<keyword evidence="3" id="KW-0472">Membrane</keyword>
<feature type="chain" id="PRO_5034111544" description="ZP domain-containing protein" evidence="4">
    <location>
        <begin position="21"/>
        <end position="1020"/>
    </location>
</feature>
<feature type="signal peptide" evidence="4">
    <location>
        <begin position="1"/>
        <end position="20"/>
    </location>
</feature>
<protein>
    <recommendedName>
        <fullName evidence="9">ZP domain-containing protein</fullName>
    </recommendedName>
</protein>
<dbReference type="GeneTree" id="ENSGT00940000163632"/>
<dbReference type="InterPro" id="IPR042235">
    <property type="entry name" value="ZP-C_dom"/>
</dbReference>
<evidence type="ECO:0000313" key="8">
    <source>
        <dbReference type="Proteomes" id="UP000694558"/>
    </source>
</evidence>
<evidence type="ECO:0000256" key="2">
    <source>
        <dbReference type="ARBA" id="ARBA00023157"/>
    </source>
</evidence>
<keyword evidence="3" id="KW-1133">Transmembrane helix</keyword>
<dbReference type="KEGG" id="smau:118286514"/>
<gene>
    <name evidence="7" type="primary">LOC118286514</name>
</gene>
<keyword evidence="3" id="KW-0812">Transmembrane</keyword>
<dbReference type="InterPro" id="IPR036116">
    <property type="entry name" value="FN3_sf"/>
</dbReference>
<dbReference type="Gene3D" id="2.60.40.10">
    <property type="entry name" value="Immunoglobulins"/>
    <property type="match status" value="1"/>
</dbReference>
<dbReference type="Ensembl" id="ENSSMAT00000046232.1">
    <property type="protein sequence ID" value="ENSSMAP00000058553.1"/>
    <property type="gene ID" value="ENSSMAG00000035481.1"/>
</dbReference>